<gene>
    <name evidence="1" type="ORF">EWE75_12000</name>
</gene>
<organism evidence="1 2">
    <name type="scientific">Sphingomonas populi</name>
    <dbReference type="NCBI Taxonomy" id="2484750"/>
    <lineage>
        <taxon>Bacteria</taxon>
        <taxon>Pseudomonadati</taxon>
        <taxon>Pseudomonadota</taxon>
        <taxon>Alphaproteobacteria</taxon>
        <taxon>Sphingomonadales</taxon>
        <taxon>Sphingomonadaceae</taxon>
        <taxon>Sphingomonas</taxon>
    </lineage>
</organism>
<dbReference type="RefSeq" id="WP_130157723.1">
    <property type="nucleotide sequence ID" value="NZ_SGIS01000016.1"/>
</dbReference>
<accession>A0A4Q6XWD6</accession>
<dbReference type="OrthoDB" id="7467461at2"/>
<reference evidence="1 2" key="1">
    <citation type="submission" date="2019-02" db="EMBL/GenBank/DDBJ databases">
        <authorList>
            <person name="Li Y."/>
        </authorList>
    </citation>
    <scope>NUCLEOTIDE SEQUENCE [LARGE SCALE GENOMIC DNA]</scope>
    <source>
        <strain evidence="1 2">3-7</strain>
    </source>
</reference>
<dbReference type="Proteomes" id="UP000292085">
    <property type="component" value="Unassembled WGS sequence"/>
</dbReference>
<dbReference type="AlphaFoldDB" id="A0A4Q6XWD6"/>
<dbReference type="Pfam" id="PF13730">
    <property type="entry name" value="HTH_36"/>
    <property type="match status" value="1"/>
</dbReference>
<protein>
    <recommendedName>
        <fullName evidence="3">Helix-turn-helix domain-containing protein</fullName>
    </recommendedName>
</protein>
<evidence type="ECO:0008006" key="3">
    <source>
        <dbReference type="Google" id="ProtNLM"/>
    </source>
</evidence>
<evidence type="ECO:0000313" key="1">
    <source>
        <dbReference type="EMBL" id="RZF64261.1"/>
    </source>
</evidence>
<keyword evidence="2" id="KW-1185">Reference proteome</keyword>
<evidence type="ECO:0000313" key="2">
    <source>
        <dbReference type="Proteomes" id="UP000292085"/>
    </source>
</evidence>
<sequence>MRNSYDVDDARAKPWAPIGKGTVGEGLAHREALLQAAEEHRLQHWRENPRAKIREARIRRDEVAAELARIDAGIAAPPGQAAALRMERSKLEQLLDADREALRRIDVTILGALIKRVEFRTGKLFPAIDTIAADAGCHRNSVVGALQRLRKHGFIAWVRRSIATGNEGAFAPQREQTSNAYFFDHRRQMARRTWQRFVQLLTAKLRRLGKVPPTVAPGAPTVPAADPHGLYEALAALGVSVANAST</sequence>
<proteinExistence type="predicted"/>
<name>A0A4Q6XWD6_9SPHN</name>
<comment type="caution">
    <text evidence="1">The sequence shown here is derived from an EMBL/GenBank/DDBJ whole genome shotgun (WGS) entry which is preliminary data.</text>
</comment>
<dbReference type="EMBL" id="SGIS01000016">
    <property type="protein sequence ID" value="RZF64261.1"/>
    <property type="molecule type" value="Genomic_DNA"/>
</dbReference>